<dbReference type="OrthoDB" id="9114571at2"/>
<keyword evidence="1" id="KW-0472">Membrane</keyword>
<evidence type="ECO:0000313" key="3">
    <source>
        <dbReference type="Proteomes" id="UP000248918"/>
    </source>
</evidence>
<organism evidence="2 3">
    <name type="scientific">Paraburkholderia bryophila</name>
    <dbReference type="NCBI Taxonomy" id="420952"/>
    <lineage>
        <taxon>Bacteria</taxon>
        <taxon>Pseudomonadati</taxon>
        <taxon>Pseudomonadota</taxon>
        <taxon>Betaproteobacteria</taxon>
        <taxon>Burkholderiales</taxon>
        <taxon>Burkholderiaceae</taxon>
        <taxon>Paraburkholderia</taxon>
    </lineage>
</organism>
<dbReference type="Proteomes" id="UP000248918">
    <property type="component" value="Unassembled WGS sequence"/>
</dbReference>
<keyword evidence="1" id="KW-1133">Transmembrane helix</keyword>
<keyword evidence="1" id="KW-0812">Transmembrane</keyword>
<comment type="caution">
    <text evidence="2">The sequence shown here is derived from an EMBL/GenBank/DDBJ whole genome shotgun (WGS) entry which is preliminary data.</text>
</comment>
<feature type="transmembrane region" description="Helical" evidence="1">
    <location>
        <begin position="7"/>
        <end position="26"/>
    </location>
</feature>
<sequence length="63" mass="7092">MKWIVRLLAVVAALALITLLMFRLPSEDAIRFAGYAGTAVFAGLMGLLLRWRASRAQRNDKRM</sequence>
<evidence type="ECO:0000313" key="2">
    <source>
        <dbReference type="EMBL" id="RAS39354.1"/>
    </source>
</evidence>
<proteinExistence type="predicted"/>
<gene>
    <name evidence="2" type="ORF">BX591_101693</name>
</gene>
<dbReference type="RefSeq" id="WP_111929295.1">
    <property type="nucleotide sequence ID" value="NZ_CADFFP010000003.1"/>
</dbReference>
<dbReference type="EMBL" id="QLTK01000001">
    <property type="protein sequence ID" value="RAS39354.1"/>
    <property type="molecule type" value="Genomic_DNA"/>
</dbReference>
<feature type="transmembrane region" description="Helical" evidence="1">
    <location>
        <begin position="32"/>
        <end position="53"/>
    </location>
</feature>
<name>A0A329D4X7_9BURK</name>
<dbReference type="AlphaFoldDB" id="A0A329D4X7"/>
<reference evidence="2 3" key="1">
    <citation type="submission" date="2018-06" db="EMBL/GenBank/DDBJ databases">
        <title>Genomic Encyclopedia of Type Strains, Phase III (KMG-III): the genomes of soil and plant-associated and newly described type strains.</title>
        <authorList>
            <person name="Whitman W."/>
        </authorList>
    </citation>
    <scope>NUCLEOTIDE SEQUENCE [LARGE SCALE GENOMIC DNA]</scope>
    <source>
        <strain evidence="2 3">LMG 23644</strain>
    </source>
</reference>
<protein>
    <submittedName>
        <fullName evidence="2">Uncharacterized protein</fullName>
    </submittedName>
</protein>
<evidence type="ECO:0000256" key="1">
    <source>
        <dbReference type="SAM" id="Phobius"/>
    </source>
</evidence>
<accession>A0A329D4X7</accession>